<feature type="transmembrane region" description="Helical" evidence="7">
    <location>
        <begin position="1074"/>
        <end position="1094"/>
    </location>
</feature>
<dbReference type="SUPFAM" id="SSF52540">
    <property type="entry name" value="P-loop containing nucleoside triphosphate hydrolases"/>
    <property type="match status" value="2"/>
</dbReference>
<dbReference type="PANTHER" id="PTHR19229">
    <property type="entry name" value="ATP-BINDING CASSETTE TRANSPORTER SUBFAMILY A ABCA"/>
    <property type="match status" value="1"/>
</dbReference>
<comment type="caution">
    <text evidence="9">The sequence shown here is derived from an EMBL/GenBank/DDBJ whole genome shotgun (WGS) entry which is preliminary data.</text>
</comment>
<dbReference type="EMBL" id="CAXLJM020000049">
    <property type="protein sequence ID" value="CAL8112986.1"/>
    <property type="molecule type" value="Genomic_DNA"/>
</dbReference>
<dbReference type="InterPro" id="IPR027417">
    <property type="entry name" value="P-loop_NTPase"/>
</dbReference>
<keyword evidence="6 7" id="KW-0472">Membrane</keyword>
<dbReference type="Pfam" id="PF23321">
    <property type="entry name" value="R1_ABCA1"/>
    <property type="match status" value="1"/>
</dbReference>
<feature type="transmembrane region" description="Helical" evidence="7">
    <location>
        <begin position="1157"/>
        <end position="1183"/>
    </location>
</feature>
<feature type="transmembrane region" description="Helical" evidence="7">
    <location>
        <begin position="910"/>
        <end position="928"/>
    </location>
</feature>
<dbReference type="InterPro" id="IPR003439">
    <property type="entry name" value="ABC_transporter-like_ATP-bd"/>
</dbReference>
<feature type="transmembrane region" description="Helical" evidence="7">
    <location>
        <begin position="1115"/>
        <end position="1145"/>
    </location>
</feature>
<reference evidence="9 10" key="1">
    <citation type="submission" date="2024-08" db="EMBL/GenBank/DDBJ databases">
        <authorList>
            <person name="Cucini C."/>
            <person name="Frati F."/>
        </authorList>
    </citation>
    <scope>NUCLEOTIDE SEQUENCE [LARGE SCALE GENOMIC DNA]</scope>
</reference>
<evidence type="ECO:0000256" key="3">
    <source>
        <dbReference type="ARBA" id="ARBA00022741"/>
    </source>
</evidence>
<evidence type="ECO:0000313" key="9">
    <source>
        <dbReference type="EMBL" id="CAL8112986.1"/>
    </source>
</evidence>
<dbReference type="InterPro" id="IPR013525">
    <property type="entry name" value="ABC2_TM"/>
</dbReference>
<feature type="transmembrane region" description="Helical" evidence="7">
    <location>
        <begin position="345"/>
        <end position="367"/>
    </location>
</feature>
<keyword evidence="3" id="KW-0547">Nucleotide-binding</keyword>
<feature type="transmembrane region" description="Helical" evidence="7">
    <location>
        <begin position="374"/>
        <end position="395"/>
    </location>
</feature>
<feature type="transmembrane region" description="Helical" evidence="7">
    <location>
        <begin position="1326"/>
        <end position="1349"/>
    </location>
</feature>
<feature type="domain" description="ABC transporter" evidence="8">
    <location>
        <begin position="1388"/>
        <end position="1618"/>
    </location>
</feature>
<organism evidence="9 10">
    <name type="scientific">Orchesella dallaii</name>
    <dbReference type="NCBI Taxonomy" id="48710"/>
    <lineage>
        <taxon>Eukaryota</taxon>
        <taxon>Metazoa</taxon>
        <taxon>Ecdysozoa</taxon>
        <taxon>Arthropoda</taxon>
        <taxon>Hexapoda</taxon>
        <taxon>Collembola</taxon>
        <taxon>Entomobryomorpha</taxon>
        <taxon>Entomobryoidea</taxon>
        <taxon>Orchesellidae</taxon>
        <taxon>Orchesellinae</taxon>
        <taxon>Orchesella</taxon>
    </lineage>
</organism>
<feature type="transmembrane region" description="Helical" evidence="7">
    <location>
        <begin position="303"/>
        <end position="330"/>
    </location>
</feature>
<dbReference type="InterPro" id="IPR026082">
    <property type="entry name" value="ABCA"/>
</dbReference>
<dbReference type="InterPro" id="IPR003593">
    <property type="entry name" value="AAA+_ATPase"/>
</dbReference>
<feature type="transmembrane region" description="Helical" evidence="7">
    <location>
        <begin position="1227"/>
        <end position="1246"/>
    </location>
</feature>
<evidence type="ECO:0000313" key="10">
    <source>
        <dbReference type="Proteomes" id="UP001642540"/>
    </source>
</evidence>
<feature type="transmembrane region" description="Helical" evidence="7">
    <location>
        <begin position="27"/>
        <end position="50"/>
    </location>
</feature>
<name>A0ABP1QYJ5_9HEXA</name>
<dbReference type="Proteomes" id="UP001642540">
    <property type="component" value="Unassembled WGS sequence"/>
</dbReference>
<evidence type="ECO:0000256" key="4">
    <source>
        <dbReference type="ARBA" id="ARBA00022840"/>
    </source>
</evidence>
<evidence type="ECO:0000256" key="6">
    <source>
        <dbReference type="ARBA" id="ARBA00023136"/>
    </source>
</evidence>
<dbReference type="PROSITE" id="PS00211">
    <property type="entry name" value="ABC_TRANSPORTER_1"/>
    <property type="match status" value="2"/>
</dbReference>
<evidence type="ECO:0000256" key="2">
    <source>
        <dbReference type="ARBA" id="ARBA00022692"/>
    </source>
</evidence>
<dbReference type="Pfam" id="PF12698">
    <property type="entry name" value="ABC2_membrane_3"/>
    <property type="match status" value="2"/>
</dbReference>
<dbReference type="Gene3D" id="3.40.50.300">
    <property type="entry name" value="P-loop containing nucleotide triphosphate hydrolases"/>
    <property type="match status" value="2"/>
</dbReference>
<dbReference type="Pfam" id="PF00005">
    <property type="entry name" value="ABC_tran"/>
    <property type="match status" value="2"/>
</dbReference>
<evidence type="ECO:0000256" key="5">
    <source>
        <dbReference type="ARBA" id="ARBA00022989"/>
    </source>
</evidence>
<feature type="transmembrane region" description="Helical" evidence="7">
    <location>
        <begin position="258"/>
        <end position="282"/>
    </location>
</feature>
<dbReference type="SMART" id="SM00382">
    <property type="entry name" value="AAA"/>
    <property type="match status" value="2"/>
</dbReference>
<feature type="domain" description="ABC transporter" evidence="8">
    <location>
        <begin position="530"/>
        <end position="759"/>
    </location>
</feature>
<dbReference type="CDD" id="cd03263">
    <property type="entry name" value="ABC_subfamily_A"/>
    <property type="match status" value="2"/>
</dbReference>
<keyword evidence="10" id="KW-1185">Reference proteome</keyword>
<keyword evidence="5 7" id="KW-1133">Transmembrane helix</keyword>
<dbReference type="InterPro" id="IPR056264">
    <property type="entry name" value="R2_ABCA1-4-like"/>
</dbReference>
<feature type="transmembrane region" description="Helical" evidence="7">
    <location>
        <begin position="450"/>
        <end position="471"/>
    </location>
</feature>
<protein>
    <recommendedName>
        <fullName evidence="8">ABC transporter domain-containing protein</fullName>
    </recommendedName>
</protein>
<gene>
    <name evidence="9" type="ORF">ODALV1_LOCUS15868</name>
</gene>
<comment type="subcellular location">
    <subcellularLocation>
        <location evidence="1">Membrane</location>
        <topology evidence="1">Multi-pass membrane protein</topology>
    </subcellularLocation>
</comment>
<evidence type="ECO:0000256" key="7">
    <source>
        <dbReference type="SAM" id="Phobius"/>
    </source>
</evidence>
<sequence length="1724" mass="193709">MKTRKITTIFRRVALLLWKNILFRRKFLMICLTAVEILAPTILVGGLAAYRTIVDNDTGIKECNFTYFSTYPEEDLIRPAKRKLNMKNTLFAYYPDNILTREIMEMVKLRIGTRAELKPFDTEEELEAFVEDSEIPLADYKIRKNKIGAAIIFGPAFLVPNETLYLYNPLNPEDHHLNYTIRIPLYTIDTSHLTGSLQLPGPQHDNAQSYRGAAFLGIQIALDKTIINFLTGEEPPAGLSQEVFPYPPYDTTKFNTIFFIPMPGIIVLGFIFIVPSIMRNVVSERQTGIKELMKIHGLPNWMHWFGWMINTLLVLVISISIVIFLLFYPIDETKGGIVTEGDITVWWFLMFLYVMAATSFCFFISVFTTNPVMATTVGIVLWLLSYFLVAVPLALDYENLTLAKKMLSSILPNTALHWSVGIMATLEGKGTGARWWNIAQPGSTLDGTSLLHMILVLIFDTIFYICLSMYFENVLPSKYGIRKPWYYPLMPSTWFGRSSKNYYDNQTSSWRIPIEKPGFENDPSGLTAGISIHNLTKQYGKKMAVNGVSLNMYHGQITALVGHNGAGKTTTLSILTGLFPPTSGSASVNGYDINDELDRVRENLGLCPQHNMLFDDLTVLEHLKFFGRLKGLTSFEAHYEALSLIKKLQLKAKKHVAACNLSGGQKRKLSLGLALIGGSKVVILDEPTSGMDPEARRVIWDLLLAMRGERTIVLTTHFMEEADILGDRIAVMARGQVQCCGTPLYLKKYFGAGYILKLTADVQSEKEDQNSSILEAVKIHVADAYQIKEEKSGNNCVEISISIPCSDNTGPKLPPLFKDLDANKEKLGIQTIGLSLSTIEDVFLAIEENNCQDNDGVTSDNHECEKKNGHAVSETKTQARYPSLFKQIYGLLMKKTVYTLRKKKILAGQFLMPPIMIIVAILIFNTFYVPRENYPTRSISLDQYKDPIVLYKTDDNAYAEKFKDLVGPHANAIRITNGTIMKALEDAALDDLGIYRDHYLIATDMNRTDVHTMFSTIPYHAAPLSINLASNAILRFASNISYTLEAAFHPLHNLLFSKLEIVKPSRHHFMDGPVMLGIFVPIGLALFASSFLVFPTDERRTQAKQLQLMTGVHPITFWITSFMFDFTLMALACCLMIVVIPIFGLERFDGTFTDPEALGSLFLILIVYGYSSICLSYIFSLVFSNVSLGYSISTILHLVTGIIIPLAIFILDTLLKGGGVVRNSLRYVFRLFTTYGVSVSIMRYSSISILNSRCAMLSEEELNTICDPKNQIDANIRQCCHNCQNLTNFEGIPQCFEKEKYFTWNYTMTDEKDFTQYIVPGIGQEMLYMVVMGIIYMVIIFLIESLSAIRNVASFKGSSVSTVQVNDDDVLAEQNRVLNLKSKSDDALVVNNLTKHFWSFAAVRNLNFGVHHGECFGLLGVNGAGKTTTFRMLTGDEYPTCGDAYSLSYSLKGSRGEFLKNIGYCPQFDAIIGVLTGREMLKLFCHLRGVPSRDINGQVNKWLRKLGLFKHGDAECRTYSGGMKRRLSVGMAMIGDPPVVFLDEPTSGVDPVSRRQFWEVISSAKSLGQSIVLTSHSMEECEALCQRLSIMVNGQLQCLGGVEHLKDKFAKGYTLVFRLRNRGIDPEKLHALKQEVEQTFTPCVLKDEHQNVLDYQVLNTEMTWDVIFGAMETFKEKYTAIIEDYTVSKTTLEEVFLSFAKLQHTGDRKVETRGLATIAKAFSV</sequence>
<dbReference type="PROSITE" id="PS50893">
    <property type="entry name" value="ABC_TRANSPORTER_2"/>
    <property type="match status" value="2"/>
</dbReference>
<evidence type="ECO:0000256" key="1">
    <source>
        <dbReference type="ARBA" id="ARBA00004141"/>
    </source>
</evidence>
<dbReference type="InterPro" id="IPR017871">
    <property type="entry name" value="ABC_transporter-like_CS"/>
</dbReference>
<keyword evidence="4" id="KW-0067">ATP-binding</keyword>
<proteinExistence type="predicted"/>
<accession>A0ABP1QYJ5</accession>
<dbReference type="PANTHER" id="PTHR19229:SF250">
    <property type="entry name" value="ABC TRANSPORTER DOMAIN-CONTAINING PROTEIN-RELATED"/>
    <property type="match status" value="1"/>
</dbReference>
<evidence type="ECO:0000259" key="8">
    <source>
        <dbReference type="PROSITE" id="PS50893"/>
    </source>
</evidence>
<keyword evidence="2 7" id="KW-0812">Transmembrane</keyword>
<feature type="transmembrane region" description="Helical" evidence="7">
    <location>
        <begin position="1195"/>
        <end position="1215"/>
    </location>
</feature>